<dbReference type="RefSeq" id="WP_182583194.1">
    <property type="nucleotide sequence ID" value="NZ_JABVCQ010000008.1"/>
</dbReference>
<dbReference type="AlphaFoldDB" id="A0A839HEN7"/>
<comment type="caution">
    <text evidence="2">The sequence shown here is derived from an EMBL/GenBank/DDBJ whole genome shotgun (WGS) entry which is preliminary data.</text>
</comment>
<dbReference type="Gene3D" id="3.30.1330.60">
    <property type="entry name" value="OmpA-like domain"/>
    <property type="match status" value="1"/>
</dbReference>
<proteinExistence type="predicted"/>
<accession>A0A839HEN7</accession>
<reference evidence="2 3" key="1">
    <citation type="journal article" date="2020" name="Arch. Microbiol.">
        <title>The genome sequence of the giant phototrophic gammaproteobacterium Thiospirillum jenense gives insight into its physiological properties and phylogenetic relationships.</title>
        <authorList>
            <person name="Imhoff J.F."/>
            <person name="Meyer T.E."/>
            <person name="Kyndt J.A."/>
        </authorList>
    </citation>
    <scope>NUCLEOTIDE SEQUENCE [LARGE SCALE GENOMIC DNA]</scope>
    <source>
        <strain evidence="2 3">DSM 216</strain>
    </source>
</reference>
<dbReference type="EMBL" id="JABVCQ010000008">
    <property type="protein sequence ID" value="MBB1125647.1"/>
    <property type="molecule type" value="Genomic_DNA"/>
</dbReference>
<dbReference type="InterPro" id="IPR036737">
    <property type="entry name" value="OmpA-like_sf"/>
</dbReference>
<evidence type="ECO:0000256" key="1">
    <source>
        <dbReference type="SAM" id="Phobius"/>
    </source>
</evidence>
<dbReference type="InterPro" id="IPR050330">
    <property type="entry name" value="Bact_OuterMem_StrucFunc"/>
</dbReference>
<dbReference type="PANTHER" id="PTHR30329">
    <property type="entry name" value="STATOR ELEMENT OF FLAGELLAR MOTOR COMPLEX"/>
    <property type="match status" value="1"/>
</dbReference>
<dbReference type="SUPFAM" id="SSF103088">
    <property type="entry name" value="OmpA-like"/>
    <property type="match status" value="1"/>
</dbReference>
<dbReference type="PANTHER" id="PTHR30329:SF21">
    <property type="entry name" value="LIPOPROTEIN YIAD-RELATED"/>
    <property type="match status" value="1"/>
</dbReference>
<keyword evidence="3" id="KW-1185">Reference proteome</keyword>
<gene>
    <name evidence="2" type="ORF">HUK38_05285</name>
</gene>
<sequence>MSSPRDPIFGAVVSTSQGDEEHWLSISDLMSGLMIIFLFVSIALMRDAMIERDKIKEVAVAYQESQVELYEALMREFRNDLKTWDAVIDRETLAFEFKSPDVLFDVGKISLKPAFCTILDSFFPRYLKVLFSFREAIDEVRIEGHTSSQWNIETPLDEAYFNNMELSQGRTRSVLNYVYYLPAVTDERPWIKANIAAVGFSSSRIIMDTLGQEDQERSRRVSFRVMTNAETQIRKILEN</sequence>
<keyword evidence="1" id="KW-0472">Membrane</keyword>
<evidence type="ECO:0000313" key="2">
    <source>
        <dbReference type="EMBL" id="MBB1125647.1"/>
    </source>
</evidence>
<organism evidence="2 3">
    <name type="scientific">Thiospirillum jenense</name>
    <dbReference type="NCBI Taxonomy" id="1653858"/>
    <lineage>
        <taxon>Bacteria</taxon>
        <taxon>Pseudomonadati</taxon>
        <taxon>Pseudomonadota</taxon>
        <taxon>Gammaproteobacteria</taxon>
        <taxon>Chromatiales</taxon>
        <taxon>Chromatiaceae</taxon>
        <taxon>Thiospirillum</taxon>
    </lineage>
</organism>
<feature type="transmembrane region" description="Helical" evidence="1">
    <location>
        <begin position="23"/>
        <end position="45"/>
    </location>
</feature>
<keyword evidence="1" id="KW-0812">Transmembrane</keyword>
<evidence type="ECO:0000313" key="3">
    <source>
        <dbReference type="Proteomes" id="UP000548632"/>
    </source>
</evidence>
<name>A0A839HEN7_9GAMM</name>
<keyword evidence="1" id="KW-1133">Transmembrane helix</keyword>
<protein>
    <submittedName>
        <fullName evidence="2">OmpA family protein</fullName>
    </submittedName>
</protein>
<dbReference type="Proteomes" id="UP000548632">
    <property type="component" value="Unassembled WGS sequence"/>
</dbReference>